<keyword evidence="5 9" id="KW-0812">Transmembrane</keyword>
<sequence>MVKYIWDHLEEIFLLPSLVFSVILIFVQVIMRYIFGNSLSWSEELARYLFVWQIWLGVSYAARNRTHLRITIVKDRLSPNAQKILELAVTAVWVGFGLFVAYKGSTLVMKVARFNQLSSALQIPMMYVHMAVPVGCGLMVIRLIENVMKAYVFGKGSMEALDSSYKDFMPDENDKGGEPQ</sequence>
<feature type="transmembrane region" description="Helical" evidence="9">
    <location>
        <begin position="12"/>
        <end position="33"/>
    </location>
</feature>
<organism evidence="11">
    <name type="scientific">uncultured delta proteobacterium</name>
    <dbReference type="NCBI Taxonomy" id="34034"/>
    <lineage>
        <taxon>Bacteria</taxon>
        <taxon>Deltaproteobacteria</taxon>
        <taxon>environmental samples</taxon>
    </lineage>
</organism>
<keyword evidence="6 9" id="KW-1133">Transmembrane helix</keyword>
<evidence type="ECO:0000259" key="10">
    <source>
        <dbReference type="Pfam" id="PF04290"/>
    </source>
</evidence>
<dbReference type="GO" id="GO:0015740">
    <property type="term" value="P:C4-dicarboxylate transport"/>
    <property type="evidence" value="ECO:0007669"/>
    <property type="project" value="TreeGrafter"/>
</dbReference>
<dbReference type="PANTHER" id="PTHR35011:SF2">
    <property type="entry name" value="2,3-DIKETO-L-GULONATE TRAP TRANSPORTER SMALL PERMEASE PROTEIN YIAM"/>
    <property type="match status" value="1"/>
</dbReference>
<evidence type="ECO:0000256" key="5">
    <source>
        <dbReference type="ARBA" id="ARBA00022692"/>
    </source>
</evidence>
<dbReference type="InterPro" id="IPR007387">
    <property type="entry name" value="TRAP_DctQ"/>
</dbReference>
<comment type="similarity">
    <text evidence="8">Belongs to the TRAP transporter small permease family.</text>
</comment>
<evidence type="ECO:0000313" key="11">
    <source>
        <dbReference type="EMBL" id="SBW09904.1"/>
    </source>
</evidence>
<feature type="transmembrane region" description="Helical" evidence="9">
    <location>
        <begin position="122"/>
        <end position="141"/>
    </location>
</feature>
<dbReference type="EMBL" id="FLUQ01000005">
    <property type="protein sequence ID" value="SBW09904.1"/>
    <property type="molecule type" value="Genomic_DNA"/>
</dbReference>
<evidence type="ECO:0000256" key="4">
    <source>
        <dbReference type="ARBA" id="ARBA00022519"/>
    </source>
</evidence>
<evidence type="ECO:0000256" key="2">
    <source>
        <dbReference type="ARBA" id="ARBA00022448"/>
    </source>
</evidence>
<dbReference type="GO" id="GO:0005886">
    <property type="term" value="C:plasma membrane"/>
    <property type="evidence" value="ECO:0007669"/>
    <property type="project" value="UniProtKB-SubCell"/>
</dbReference>
<feature type="transmembrane region" description="Helical" evidence="9">
    <location>
        <begin position="45"/>
        <end position="63"/>
    </location>
</feature>
<evidence type="ECO:0000256" key="7">
    <source>
        <dbReference type="ARBA" id="ARBA00023136"/>
    </source>
</evidence>
<gene>
    <name evidence="11" type="ORF">KL86DPRO_50313</name>
</gene>
<proteinExistence type="inferred from homology"/>
<dbReference type="PANTHER" id="PTHR35011">
    <property type="entry name" value="2,3-DIKETO-L-GULONATE TRAP TRANSPORTER SMALL PERMEASE PROTEIN YIAM"/>
    <property type="match status" value="1"/>
</dbReference>
<protein>
    <submittedName>
        <fullName evidence="11">Tripartite ATP-independent periplasmic transporter DctQ component</fullName>
    </submittedName>
</protein>
<evidence type="ECO:0000256" key="1">
    <source>
        <dbReference type="ARBA" id="ARBA00004429"/>
    </source>
</evidence>
<dbReference type="AlphaFoldDB" id="A0A212KDU1"/>
<evidence type="ECO:0000256" key="8">
    <source>
        <dbReference type="ARBA" id="ARBA00038436"/>
    </source>
</evidence>
<accession>A0A212KDU1</accession>
<feature type="domain" description="Tripartite ATP-independent periplasmic transporters DctQ component" evidence="10">
    <location>
        <begin position="22"/>
        <end position="149"/>
    </location>
</feature>
<name>A0A212KDU1_9DELT</name>
<evidence type="ECO:0000256" key="9">
    <source>
        <dbReference type="SAM" id="Phobius"/>
    </source>
</evidence>
<feature type="transmembrane region" description="Helical" evidence="9">
    <location>
        <begin position="84"/>
        <end position="102"/>
    </location>
</feature>
<keyword evidence="2" id="KW-0813">Transport</keyword>
<keyword evidence="7 9" id="KW-0472">Membrane</keyword>
<evidence type="ECO:0000256" key="6">
    <source>
        <dbReference type="ARBA" id="ARBA00022989"/>
    </source>
</evidence>
<dbReference type="GO" id="GO:0022857">
    <property type="term" value="F:transmembrane transporter activity"/>
    <property type="evidence" value="ECO:0007669"/>
    <property type="project" value="TreeGrafter"/>
</dbReference>
<dbReference type="InterPro" id="IPR055348">
    <property type="entry name" value="DctQ"/>
</dbReference>
<dbReference type="Pfam" id="PF04290">
    <property type="entry name" value="DctQ"/>
    <property type="match status" value="1"/>
</dbReference>
<keyword evidence="4" id="KW-0997">Cell inner membrane</keyword>
<evidence type="ECO:0000256" key="3">
    <source>
        <dbReference type="ARBA" id="ARBA00022475"/>
    </source>
</evidence>
<reference evidence="11" key="1">
    <citation type="submission" date="2016-04" db="EMBL/GenBank/DDBJ databases">
        <authorList>
            <person name="Evans L.H."/>
            <person name="Alamgir A."/>
            <person name="Owens N."/>
            <person name="Weber N.D."/>
            <person name="Virtaneva K."/>
            <person name="Barbian K."/>
            <person name="Babar A."/>
            <person name="Rosenke K."/>
        </authorList>
    </citation>
    <scope>NUCLEOTIDE SEQUENCE</scope>
    <source>
        <strain evidence="11">86</strain>
    </source>
</reference>
<comment type="subcellular location">
    <subcellularLocation>
        <location evidence="1">Cell inner membrane</location>
        <topology evidence="1">Multi-pass membrane protein</topology>
    </subcellularLocation>
</comment>
<keyword evidence="3" id="KW-1003">Cell membrane</keyword>